<name>A0A9W4DS62_9ACTN</name>
<evidence type="ECO:0000313" key="2">
    <source>
        <dbReference type="Proteomes" id="UP001152519"/>
    </source>
</evidence>
<organism evidence="1 2">
    <name type="scientific">Actinacidiphila cocklensis</name>
    <dbReference type="NCBI Taxonomy" id="887465"/>
    <lineage>
        <taxon>Bacteria</taxon>
        <taxon>Bacillati</taxon>
        <taxon>Actinomycetota</taxon>
        <taxon>Actinomycetes</taxon>
        <taxon>Kitasatosporales</taxon>
        <taxon>Streptomycetaceae</taxon>
        <taxon>Actinacidiphila</taxon>
    </lineage>
</organism>
<reference evidence="1" key="1">
    <citation type="submission" date="2021-05" db="EMBL/GenBank/DDBJ databases">
        <authorList>
            <person name="Arsene-Ploetze F."/>
        </authorList>
    </citation>
    <scope>NUCLEOTIDE SEQUENCE</scope>
    <source>
        <strain evidence="1">DSM 42138</strain>
    </source>
</reference>
<comment type="caution">
    <text evidence="1">The sequence shown here is derived from an EMBL/GenBank/DDBJ whole genome shotgun (WGS) entry which is preliminary data.</text>
</comment>
<dbReference type="AlphaFoldDB" id="A0A9W4DS62"/>
<evidence type="ECO:0000313" key="1">
    <source>
        <dbReference type="EMBL" id="CAG6393008.1"/>
    </source>
</evidence>
<sequence>MRGCGLLSVHASTVTLMQPTVQLAVYFQLSRRGADVPLPYFLEGGGHRGDVVVHVQDDEVVMDGGGAQKQVERPRGPVLPALVSRYSAVSVSMVAMSAIGLRDQHGPQGGRCHANFARSTA</sequence>
<keyword evidence="2" id="KW-1185">Reference proteome</keyword>
<accession>A0A9W4DS62</accession>
<gene>
    <name evidence="1" type="ORF">SCOCK_20039</name>
</gene>
<dbReference type="Proteomes" id="UP001152519">
    <property type="component" value="Unassembled WGS sequence"/>
</dbReference>
<protein>
    <submittedName>
        <fullName evidence="1">Uncharacterized protein</fullName>
    </submittedName>
</protein>
<dbReference type="EMBL" id="CAJSLV010000048">
    <property type="protein sequence ID" value="CAG6393008.1"/>
    <property type="molecule type" value="Genomic_DNA"/>
</dbReference>
<proteinExistence type="predicted"/>